<dbReference type="InterPro" id="IPR011004">
    <property type="entry name" value="Trimer_LpxA-like_sf"/>
</dbReference>
<dbReference type="RefSeq" id="WP_011939451.1">
    <property type="nucleotide sequence ID" value="NC_009483.1"/>
</dbReference>
<proteinExistence type="predicted"/>
<dbReference type="AlphaFoldDB" id="A5G4Q5"/>
<accession>A5G4Q5</accession>
<dbReference type="PANTHER" id="PTHR23416">
    <property type="entry name" value="SIALIC ACID SYNTHASE-RELATED"/>
    <property type="match status" value="1"/>
</dbReference>
<protein>
    <recommendedName>
        <fullName evidence="3">Acyltransferase</fullName>
    </recommendedName>
</protein>
<reference evidence="1 2" key="1">
    <citation type="submission" date="2007-05" db="EMBL/GenBank/DDBJ databases">
        <title>Complete sequence of Geobacter uraniireducens Rf4.</title>
        <authorList>
            <consortium name="US DOE Joint Genome Institute"/>
            <person name="Copeland A."/>
            <person name="Lucas S."/>
            <person name="Lapidus A."/>
            <person name="Barry K."/>
            <person name="Detter J.C."/>
            <person name="Glavina del Rio T."/>
            <person name="Hammon N."/>
            <person name="Israni S."/>
            <person name="Dalin E."/>
            <person name="Tice H."/>
            <person name="Pitluck S."/>
            <person name="Chertkov O."/>
            <person name="Brettin T."/>
            <person name="Bruce D."/>
            <person name="Han C."/>
            <person name="Schmutz J."/>
            <person name="Larimer F."/>
            <person name="Land M."/>
            <person name="Hauser L."/>
            <person name="Kyrpides N."/>
            <person name="Mikhailova N."/>
            <person name="Shelobolina E."/>
            <person name="Aklujkar M."/>
            <person name="Lovley D."/>
            <person name="Richardson P."/>
        </authorList>
    </citation>
    <scope>NUCLEOTIDE SEQUENCE [LARGE SCALE GENOMIC DNA]</scope>
    <source>
        <strain evidence="1 2">Rf4</strain>
    </source>
</reference>
<evidence type="ECO:0000313" key="2">
    <source>
        <dbReference type="Proteomes" id="UP000006695"/>
    </source>
</evidence>
<dbReference type="HOGENOM" id="CLU_051638_6_1_7"/>
<dbReference type="SUPFAM" id="SSF51161">
    <property type="entry name" value="Trimeric LpxA-like enzymes"/>
    <property type="match status" value="1"/>
</dbReference>
<gene>
    <name evidence="1" type="ordered locus">Gura_2596</name>
</gene>
<sequence length="223" mass="24930">MSIENIKTYWLYLLGLPKTILFNVRYFPFMTAIKLPVFISHRVWLKTLKGTIELAEEKTGIVKIGFGEVAIFDSNSSRSIWHVSGKVSFKGRAIIGHGSKISVHGELILGDMFTISAESSIVVHKRITFGDNVMLSWEVLVMDTDLHEIYDMDNKLINAPREITVGDNVWIGCRSLVLKGSNIAHGVIIAAGTKVFGTIDDHNSIIGEKIPLLPIKNNVIWKR</sequence>
<evidence type="ECO:0000313" key="1">
    <source>
        <dbReference type="EMBL" id="ABQ26773.1"/>
    </source>
</evidence>
<dbReference type="STRING" id="351605.Gura_2596"/>
<dbReference type="KEGG" id="gur:Gura_2596"/>
<evidence type="ECO:0008006" key="3">
    <source>
        <dbReference type="Google" id="ProtNLM"/>
    </source>
</evidence>
<dbReference type="Gene3D" id="2.160.10.10">
    <property type="entry name" value="Hexapeptide repeat proteins"/>
    <property type="match status" value="1"/>
</dbReference>
<organism evidence="1 2">
    <name type="scientific">Geotalea uraniireducens (strain Rf4)</name>
    <name type="common">Geobacter uraniireducens</name>
    <dbReference type="NCBI Taxonomy" id="351605"/>
    <lineage>
        <taxon>Bacteria</taxon>
        <taxon>Pseudomonadati</taxon>
        <taxon>Thermodesulfobacteriota</taxon>
        <taxon>Desulfuromonadia</taxon>
        <taxon>Geobacterales</taxon>
        <taxon>Geobacteraceae</taxon>
        <taxon>Geotalea</taxon>
    </lineage>
</organism>
<dbReference type="EMBL" id="CP000698">
    <property type="protein sequence ID" value="ABQ26773.1"/>
    <property type="molecule type" value="Genomic_DNA"/>
</dbReference>
<keyword evidence="2" id="KW-1185">Reference proteome</keyword>
<dbReference type="InterPro" id="IPR051159">
    <property type="entry name" value="Hexapeptide_acetyltransf"/>
</dbReference>
<name>A5G4Q5_GEOUR</name>
<dbReference type="Proteomes" id="UP000006695">
    <property type="component" value="Chromosome"/>
</dbReference>